<proteinExistence type="predicted"/>
<feature type="region of interest" description="Disordered" evidence="4">
    <location>
        <begin position="156"/>
        <end position="175"/>
    </location>
</feature>
<keyword evidence="2" id="KW-0238">DNA-binding</keyword>
<dbReference type="SUPFAM" id="SSF46785">
    <property type="entry name" value="Winged helix' DNA-binding domain"/>
    <property type="match status" value="1"/>
</dbReference>
<dbReference type="PANTHER" id="PTHR33204">
    <property type="entry name" value="TRANSCRIPTIONAL REGULATOR, MARR FAMILY"/>
    <property type="match status" value="1"/>
</dbReference>
<evidence type="ECO:0000313" key="7">
    <source>
        <dbReference type="Proteomes" id="UP000319732"/>
    </source>
</evidence>
<dbReference type="InterPro" id="IPR002577">
    <property type="entry name" value="HTH_HxlR"/>
</dbReference>
<dbReference type="AlphaFoldDB" id="A0A545TZP7"/>
<evidence type="ECO:0000259" key="5">
    <source>
        <dbReference type="PROSITE" id="PS51118"/>
    </source>
</evidence>
<evidence type="ECO:0000256" key="1">
    <source>
        <dbReference type="ARBA" id="ARBA00023015"/>
    </source>
</evidence>
<dbReference type="EMBL" id="VHSG01000007">
    <property type="protein sequence ID" value="TQV82692.1"/>
    <property type="molecule type" value="Genomic_DNA"/>
</dbReference>
<evidence type="ECO:0000256" key="2">
    <source>
        <dbReference type="ARBA" id="ARBA00023125"/>
    </source>
</evidence>
<dbReference type="GO" id="GO:0003677">
    <property type="term" value="F:DNA binding"/>
    <property type="evidence" value="ECO:0007669"/>
    <property type="project" value="UniProtKB-KW"/>
</dbReference>
<dbReference type="RefSeq" id="WP_142903708.1">
    <property type="nucleotide sequence ID" value="NZ_ML660090.1"/>
</dbReference>
<gene>
    <name evidence="6" type="ORF">FKG94_08175</name>
</gene>
<comment type="caution">
    <text evidence="6">The sequence shown here is derived from an EMBL/GenBank/DDBJ whole genome shotgun (WGS) entry which is preliminary data.</text>
</comment>
<name>A0A545TZP7_9GAMM</name>
<keyword evidence="1" id="KW-0805">Transcription regulation</keyword>
<dbReference type="OrthoDB" id="9807069at2"/>
<dbReference type="Gene3D" id="1.10.10.10">
    <property type="entry name" value="Winged helix-like DNA-binding domain superfamily/Winged helix DNA-binding domain"/>
    <property type="match status" value="1"/>
</dbReference>
<sequence>MRWSEIDSQVCSVARALAVVGDRWTLLIIRDCFVGVRRFDGFQKSLGITRHRLSDRLRRLVDQGILDRVPYQEKPQRHEYRLSEMGRALYPVILGLAHWGDRWLDDGDGAPIQHIHKNCGQIMHSVMGCSECGEPLDPRAVTAVIGPGIARKLARGDLNPGAATGAPQVPKAGAK</sequence>
<dbReference type="PANTHER" id="PTHR33204:SF36">
    <property type="entry name" value="TRANSCRIPTIONAL REGULATORY PROTEIN"/>
    <property type="match status" value="1"/>
</dbReference>
<protein>
    <submittedName>
        <fullName evidence="6">Helix-turn-helix transcriptional regulator</fullName>
    </submittedName>
</protein>
<dbReference type="Pfam" id="PF01638">
    <property type="entry name" value="HxlR"/>
    <property type="match status" value="1"/>
</dbReference>
<feature type="domain" description="HTH hxlR-type" evidence="5">
    <location>
        <begin position="11"/>
        <end position="108"/>
    </location>
</feature>
<accession>A0A545TZP7</accession>
<dbReference type="InterPro" id="IPR036388">
    <property type="entry name" value="WH-like_DNA-bd_sf"/>
</dbReference>
<keyword evidence="3" id="KW-0804">Transcription</keyword>
<evidence type="ECO:0000256" key="4">
    <source>
        <dbReference type="SAM" id="MobiDB-lite"/>
    </source>
</evidence>
<dbReference type="PROSITE" id="PS51118">
    <property type="entry name" value="HTH_HXLR"/>
    <property type="match status" value="1"/>
</dbReference>
<dbReference type="Proteomes" id="UP000319732">
    <property type="component" value="Unassembled WGS sequence"/>
</dbReference>
<keyword evidence="7" id="KW-1185">Reference proteome</keyword>
<reference evidence="6 7" key="1">
    <citation type="submission" date="2019-06" db="EMBL/GenBank/DDBJ databases">
        <title>Whole genome sequence for Cellvibrionaceae sp. R142.</title>
        <authorList>
            <person name="Wang G."/>
        </authorList>
    </citation>
    <scope>NUCLEOTIDE SEQUENCE [LARGE SCALE GENOMIC DNA]</scope>
    <source>
        <strain evidence="6 7">R142</strain>
    </source>
</reference>
<evidence type="ECO:0000256" key="3">
    <source>
        <dbReference type="ARBA" id="ARBA00023163"/>
    </source>
</evidence>
<evidence type="ECO:0000313" key="6">
    <source>
        <dbReference type="EMBL" id="TQV82692.1"/>
    </source>
</evidence>
<organism evidence="6 7">
    <name type="scientific">Exilibacterium tricleocarpae</name>
    <dbReference type="NCBI Taxonomy" id="2591008"/>
    <lineage>
        <taxon>Bacteria</taxon>
        <taxon>Pseudomonadati</taxon>
        <taxon>Pseudomonadota</taxon>
        <taxon>Gammaproteobacteria</taxon>
        <taxon>Cellvibrionales</taxon>
        <taxon>Cellvibrionaceae</taxon>
        <taxon>Exilibacterium</taxon>
    </lineage>
</organism>
<dbReference type="InterPro" id="IPR036390">
    <property type="entry name" value="WH_DNA-bd_sf"/>
</dbReference>